<keyword evidence="6" id="KW-0472">Membrane</keyword>
<evidence type="ECO:0000313" key="7">
    <source>
        <dbReference type="EMBL" id="VDO64769.1"/>
    </source>
</evidence>
<name>A0A183JE45_9TREM</name>
<keyword evidence="6" id="KW-0812">Transmembrane</keyword>
<organism evidence="9">
    <name type="scientific">Schistosoma curassoni</name>
    <dbReference type="NCBI Taxonomy" id="6186"/>
    <lineage>
        <taxon>Eukaryota</taxon>
        <taxon>Metazoa</taxon>
        <taxon>Spiralia</taxon>
        <taxon>Lophotrochozoa</taxon>
        <taxon>Platyhelminthes</taxon>
        <taxon>Trematoda</taxon>
        <taxon>Digenea</taxon>
        <taxon>Strigeidida</taxon>
        <taxon>Schistosomatoidea</taxon>
        <taxon>Schistosomatidae</taxon>
        <taxon>Schistosoma</taxon>
    </lineage>
</organism>
<dbReference type="PROSITE" id="PS50276">
    <property type="entry name" value="PANCREATIC_HORMONE_2"/>
    <property type="match status" value="1"/>
</dbReference>
<dbReference type="Proteomes" id="UP000279833">
    <property type="component" value="Unassembled WGS sequence"/>
</dbReference>
<dbReference type="InterPro" id="IPR001955">
    <property type="entry name" value="Pancreatic_hormone-like"/>
</dbReference>
<accession>A0A183JE45</accession>
<dbReference type="WBParaSite" id="SCUD_0000095701-mRNA-1">
    <property type="protein sequence ID" value="SCUD_0000095701-mRNA-1"/>
    <property type="gene ID" value="SCUD_0000095701"/>
</dbReference>
<evidence type="ECO:0000256" key="4">
    <source>
        <dbReference type="RuleBase" id="RU000656"/>
    </source>
</evidence>
<feature type="transmembrane region" description="Helical" evidence="6">
    <location>
        <begin position="12"/>
        <end position="30"/>
    </location>
</feature>
<protein>
    <submittedName>
        <fullName evidence="9">Inhibitor_I29 domain-containing protein</fullName>
    </submittedName>
</protein>
<evidence type="ECO:0000313" key="9">
    <source>
        <dbReference type="WBParaSite" id="SCUD_0000095701-mRNA-1"/>
    </source>
</evidence>
<reference evidence="9" key="1">
    <citation type="submission" date="2016-06" db="UniProtKB">
        <authorList>
            <consortium name="WormBaseParasite"/>
        </authorList>
    </citation>
    <scope>IDENTIFICATION</scope>
</reference>
<comment type="similarity">
    <text evidence="2 4">Belongs to the NPY family.</text>
</comment>
<keyword evidence="3" id="KW-0964">Secreted</keyword>
<dbReference type="Pfam" id="PF00159">
    <property type="entry name" value="Hormone_3"/>
    <property type="match status" value="1"/>
</dbReference>
<keyword evidence="8" id="KW-1185">Reference proteome</keyword>
<evidence type="ECO:0000256" key="6">
    <source>
        <dbReference type="SAM" id="Phobius"/>
    </source>
</evidence>
<evidence type="ECO:0000256" key="1">
    <source>
        <dbReference type="ARBA" id="ARBA00004613"/>
    </source>
</evidence>
<feature type="region of interest" description="Disordered" evidence="5">
    <location>
        <begin position="153"/>
        <end position="172"/>
    </location>
</feature>
<feature type="compositionally biased region" description="Basic and acidic residues" evidence="5">
    <location>
        <begin position="154"/>
        <end position="163"/>
    </location>
</feature>
<evidence type="ECO:0000256" key="5">
    <source>
        <dbReference type="SAM" id="MobiDB-lite"/>
    </source>
</evidence>
<proteinExistence type="inferred from homology"/>
<dbReference type="GO" id="GO:0005179">
    <property type="term" value="F:hormone activity"/>
    <property type="evidence" value="ECO:0007669"/>
    <property type="project" value="InterPro"/>
</dbReference>
<evidence type="ECO:0000256" key="3">
    <source>
        <dbReference type="ARBA" id="ARBA00022525"/>
    </source>
</evidence>
<dbReference type="AlphaFoldDB" id="A0A183JE45"/>
<dbReference type="CDD" id="cd00126">
    <property type="entry name" value="PAH"/>
    <property type="match status" value="1"/>
</dbReference>
<comment type="subcellular location">
    <subcellularLocation>
        <location evidence="1">Secreted</location>
    </subcellularLocation>
</comment>
<reference evidence="7 8" key="2">
    <citation type="submission" date="2018-11" db="EMBL/GenBank/DDBJ databases">
        <authorList>
            <consortium name="Pathogen Informatics"/>
        </authorList>
    </citation>
    <scope>NUCLEOTIDE SEQUENCE [LARGE SCALE GENOMIC DNA]</scope>
    <source>
        <strain evidence="7">Dakar</strain>
        <strain evidence="8">Dakar, Senegal</strain>
    </source>
</reference>
<dbReference type="GO" id="GO:0005576">
    <property type="term" value="C:extracellular region"/>
    <property type="evidence" value="ECO:0007669"/>
    <property type="project" value="UniProtKB-SubCell"/>
</dbReference>
<keyword evidence="6" id="KW-1133">Transmembrane helix</keyword>
<dbReference type="EMBL" id="UZAK01000716">
    <property type="protein sequence ID" value="VDO64769.1"/>
    <property type="molecule type" value="Genomic_DNA"/>
</dbReference>
<evidence type="ECO:0000313" key="8">
    <source>
        <dbReference type="Proteomes" id="UP000279833"/>
    </source>
</evidence>
<sequence>MFSSNSIQPIKFHSIYIHLVTILILIHYIYEINGQQYDSYKWKTIHDNHDDEDTTYLPLNRMTINSLLHHNDHNNNGRKIIKTRAIEIAPPERPFIFETPEALRTYLHKLNEYFAIIGRPRKQLFSLVQLYNKDLLKLIKILPSYDLVEEDDDHDHNDDNNDHYHHHHHHHNNDYDHDNLTNLQSYNTFLCLLYVIVYSFQSYI</sequence>
<gene>
    <name evidence="7" type="ORF">SCUD_LOCUS958</name>
</gene>
<evidence type="ECO:0000256" key="2">
    <source>
        <dbReference type="ARBA" id="ARBA00010022"/>
    </source>
</evidence>
<dbReference type="SMART" id="SM00309">
    <property type="entry name" value="PAH"/>
    <property type="match status" value="1"/>
</dbReference>